<keyword evidence="2" id="KW-1185">Reference proteome</keyword>
<accession>A0ACC2NEP7</accession>
<proteinExistence type="predicted"/>
<evidence type="ECO:0000313" key="2">
    <source>
        <dbReference type="Proteomes" id="UP001239111"/>
    </source>
</evidence>
<gene>
    <name evidence="1" type="ORF">QAD02_000894</name>
</gene>
<reference evidence="1" key="1">
    <citation type="submission" date="2023-04" db="EMBL/GenBank/DDBJ databases">
        <title>A chromosome-level genome assembly of the parasitoid wasp Eretmocerus hayati.</title>
        <authorList>
            <person name="Zhong Y."/>
            <person name="Liu S."/>
            <person name="Liu Y."/>
        </authorList>
    </citation>
    <scope>NUCLEOTIDE SEQUENCE</scope>
    <source>
        <strain evidence="1">ZJU_SS_LIU_2023</strain>
    </source>
</reference>
<protein>
    <submittedName>
        <fullName evidence="1">Uncharacterized protein</fullName>
    </submittedName>
</protein>
<name>A0ACC2NEP7_9HYME</name>
<comment type="caution">
    <text evidence="1">The sequence shown here is derived from an EMBL/GenBank/DDBJ whole genome shotgun (WGS) entry which is preliminary data.</text>
</comment>
<sequence length="167" mass="18723">MWGEVHRFSTKAEKGQREKARQVRSTVFGLWFPELKEQPRGERPDLDIRGGSSPELSPGQSTRESDGIFVKAGDLIDAKYNAGIHTTVTEDRKWELKEQPRGERPDLDIRGGSSPELSPGQSTRKSDGIFVKAGDLIDAKYNAGIHTTVTEDRKWGTLYREPTNNPD</sequence>
<dbReference type="Proteomes" id="UP001239111">
    <property type="component" value="Chromosome 3"/>
</dbReference>
<evidence type="ECO:0000313" key="1">
    <source>
        <dbReference type="EMBL" id="KAJ8669635.1"/>
    </source>
</evidence>
<organism evidence="1 2">
    <name type="scientific">Eretmocerus hayati</name>
    <dbReference type="NCBI Taxonomy" id="131215"/>
    <lineage>
        <taxon>Eukaryota</taxon>
        <taxon>Metazoa</taxon>
        <taxon>Ecdysozoa</taxon>
        <taxon>Arthropoda</taxon>
        <taxon>Hexapoda</taxon>
        <taxon>Insecta</taxon>
        <taxon>Pterygota</taxon>
        <taxon>Neoptera</taxon>
        <taxon>Endopterygota</taxon>
        <taxon>Hymenoptera</taxon>
        <taxon>Apocrita</taxon>
        <taxon>Proctotrupomorpha</taxon>
        <taxon>Chalcidoidea</taxon>
        <taxon>Aphelinidae</taxon>
        <taxon>Aphelininae</taxon>
        <taxon>Eretmocerus</taxon>
    </lineage>
</organism>
<dbReference type="EMBL" id="CM056743">
    <property type="protein sequence ID" value="KAJ8669635.1"/>
    <property type="molecule type" value="Genomic_DNA"/>
</dbReference>